<accession>A0A4R4PPJ4</accession>
<protein>
    <submittedName>
        <fullName evidence="2">Uncharacterized protein</fullName>
    </submittedName>
</protein>
<evidence type="ECO:0000256" key="1">
    <source>
        <dbReference type="SAM" id="MobiDB-lite"/>
    </source>
</evidence>
<feature type="region of interest" description="Disordered" evidence="1">
    <location>
        <begin position="1"/>
        <end position="65"/>
    </location>
</feature>
<sequence length="65" mass="6617">RGNLRGYPFKLPGSREPGAGSREPGAGSREPGAGSRAGPRRAVPRHAGAGWGGGEGVWVRVGRPS</sequence>
<gene>
    <name evidence="2" type="ORF">E1261_26960</name>
</gene>
<keyword evidence="3" id="KW-1185">Reference proteome</keyword>
<dbReference type="Proteomes" id="UP000295075">
    <property type="component" value="Unassembled WGS sequence"/>
</dbReference>
<evidence type="ECO:0000313" key="2">
    <source>
        <dbReference type="EMBL" id="TDC24132.1"/>
    </source>
</evidence>
<feature type="non-terminal residue" evidence="2">
    <location>
        <position position="1"/>
    </location>
</feature>
<organism evidence="2 3">
    <name type="scientific">Kribbella albertanoniae</name>
    <dbReference type="NCBI Taxonomy" id="1266829"/>
    <lineage>
        <taxon>Bacteria</taxon>
        <taxon>Bacillati</taxon>
        <taxon>Actinomycetota</taxon>
        <taxon>Actinomycetes</taxon>
        <taxon>Propionibacteriales</taxon>
        <taxon>Kribbellaceae</taxon>
        <taxon>Kribbella</taxon>
    </lineage>
</organism>
<dbReference type="AlphaFoldDB" id="A0A4R4PPJ4"/>
<name>A0A4R4PPJ4_9ACTN</name>
<proteinExistence type="predicted"/>
<reference evidence="2 3" key="1">
    <citation type="submission" date="2019-03" db="EMBL/GenBank/DDBJ databases">
        <title>Draft genome sequences of novel Actinobacteria.</title>
        <authorList>
            <person name="Sahin N."/>
            <person name="Ay H."/>
            <person name="Saygin H."/>
        </authorList>
    </citation>
    <scope>NUCLEOTIDE SEQUENCE [LARGE SCALE GENOMIC DNA]</scope>
    <source>
        <strain evidence="2 3">JCM 30547</strain>
    </source>
</reference>
<comment type="caution">
    <text evidence="2">The sequence shown here is derived from an EMBL/GenBank/DDBJ whole genome shotgun (WGS) entry which is preliminary data.</text>
</comment>
<evidence type="ECO:0000313" key="3">
    <source>
        <dbReference type="Proteomes" id="UP000295075"/>
    </source>
</evidence>
<dbReference type="EMBL" id="SMKA01000148">
    <property type="protein sequence ID" value="TDC24132.1"/>
    <property type="molecule type" value="Genomic_DNA"/>
</dbReference>